<evidence type="ECO:0000259" key="1">
    <source>
        <dbReference type="PROSITE" id="PS50011"/>
    </source>
</evidence>
<evidence type="ECO:0000313" key="2">
    <source>
        <dbReference type="EMBL" id="KAA6355850.1"/>
    </source>
</evidence>
<dbReference type="Pfam" id="PF07714">
    <property type="entry name" value="PK_Tyr_Ser-Thr"/>
    <property type="match status" value="1"/>
</dbReference>
<dbReference type="InterPro" id="IPR001245">
    <property type="entry name" value="Ser-Thr/Tyr_kinase_cat_dom"/>
</dbReference>
<dbReference type="PANTHER" id="PTHR24362">
    <property type="entry name" value="SERINE/THREONINE-PROTEIN KINASE NEK"/>
    <property type="match status" value="1"/>
</dbReference>
<dbReference type="PANTHER" id="PTHR24362:SF309">
    <property type="entry name" value="PROTEIN KINASE DOMAIN-CONTAINING PROTEIN"/>
    <property type="match status" value="1"/>
</dbReference>
<feature type="non-terminal residue" evidence="2">
    <location>
        <position position="262"/>
    </location>
</feature>
<name>A0A5J4TE08_9EUKA</name>
<dbReference type="PROSITE" id="PS50011">
    <property type="entry name" value="PROTEIN_KINASE_DOM"/>
    <property type="match status" value="1"/>
</dbReference>
<reference evidence="2 3" key="1">
    <citation type="submission" date="2019-03" db="EMBL/GenBank/DDBJ databases">
        <title>Single cell metagenomics reveals metabolic interactions within the superorganism composed of flagellate Streblomastix strix and complex community of Bacteroidetes bacteria on its surface.</title>
        <authorList>
            <person name="Treitli S.C."/>
            <person name="Kolisko M."/>
            <person name="Husnik F."/>
            <person name="Keeling P."/>
            <person name="Hampl V."/>
        </authorList>
    </citation>
    <scope>NUCLEOTIDE SEQUENCE [LARGE SCALE GENOMIC DNA]</scope>
    <source>
        <strain evidence="2">ST1C</strain>
    </source>
</reference>
<accession>A0A5J4TE08</accession>
<dbReference type="GO" id="GO:0005524">
    <property type="term" value="F:ATP binding"/>
    <property type="evidence" value="ECO:0007669"/>
    <property type="project" value="InterPro"/>
</dbReference>
<organism evidence="2 3">
    <name type="scientific">Streblomastix strix</name>
    <dbReference type="NCBI Taxonomy" id="222440"/>
    <lineage>
        <taxon>Eukaryota</taxon>
        <taxon>Metamonada</taxon>
        <taxon>Preaxostyla</taxon>
        <taxon>Oxymonadida</taxon>
        <taxon>Streblomastigidae</taxon>
        <taxon>Streblomastix</taxon>
    </lineage>
</organism>
<dbReference type="SUPFAM" id="SSF56112">
    <property type="entry name" value="Protein kinase-like (PK-like)"/>
    <property type="match status" value="1"/>
</dbReference>
<dbReference type="InterPro" id="IPR011009">
    <property type="entry name" value="Kinase-like_dom_sf"/>
</dbReference>
<dbReference type="AlphaFoldDB" id="A0A5J4TE08"/>
<comment type="caution">
    <text evidence="2">The sequence shown here is derived from an EMBL/GenBank/DDBJ whole genome shotgun (WGS) entry which is preliminary data.</text>
</comment>
<proteinExistence type="predicted"/>
<gene>
    <name evidence="2" type="ORF">EZS28_048623</name>
</gene>
<feature type="domain" description="Protein kinase" evidence="1">
    <location>
        <begin position="1"/>
        <end position="122"/>
    </location>
</feature>
<dbReference type="InterPro" id="IPR000719">
    <property type="entry name" value="Prot_kinase_dom"/>
</dbReference>
<evidence type="ECO:0000313" key="3">
    <source>
        <dbReference type="Proteomes" id="UP000324800"/>
    </source>
</evidence>
<dbReference type="EMBL" id="SNRW01033952">
    <property type="protein sequence ID" value="KAA6355850.1"/>
    <property type="molecule type" value="Genomic_DNA"/>
</dbReference>
<sequence length="262" mass="29770">MDKVGNAKIGIFNLSKKFSNIKQDLKAWASAYQPPEVHDQNKPSDKSDIWILGIMILEMFLEGSHPFEGRTIDDTVSNIKAGENLQFPDCIQGEFKEMLTSMINTDPTKRPSVEQLLNSELMQILSNIESSNELHEKQAEEKTHETETIVQLLEAKVRVAEEKLWASDEKIIIAEEKAKVAEQRAKKAELLVRQGTKIQESANQKLKALQLLNSLCKNIAQQLIVSIKKDEKEAMKIIQNQENSLQLLRNAFKDEKEDIGDE</sequence>
<dbReference type="GO" id="GO:0004672">
    <property type="term" value="F:protein kinase activity"/>
    <property type="evidence" value="ECO:0007669"/>
    <property type="project" value="InterPro"/>
</dbReference>
<dbReference type="Gene3D" id="1.10.510.10">
    <property type="entry name" value="Transferase(Phosphotransferase) domain 1"/>
    <property type="match status" value="1"/>
</dbReference>
<dbReference type="Proteomes" id="UP000324800">
    <property type="component" value="Unassembled WGS sequence"/>
</dbReference>
<protein>
    <recommendedName>
        <fullName evidence="1">Protein kinase domain-containing protein</fullName>
    </recommendedName>
</protein>
<dbReference type="OrthoDB" id="546826at2759"/>